<dbReference type="EMBL" id="JASCXX010000011">
    <property type="protein sequence ID" value="MDI6449589.1"/>
    <property type="molecule type" value="Genomic_DNA"/>
</dbReference>
<dbReference type="AlphaFoldDB" id="A0AAW6U1Q7"/>
<dbReference type="RefSeq" id="WP_349244995.1">
    <property type="nucleotide sequence ID" value="NZ_JASCXX010000011.1"/>
</dbReference>
<reference evidence="1" key="1">
    <citation type="submission" date="2023-05" db="EMBL/GenBank/DDBJ databases">
        <title>Anaerotaeda fermentans gen. nov., sp. nov., a novel anaerobic planctomycete of the new family within the order Sedimentisphaerales isolated from Taman Peninsula, Russia.</title>
        <authorList>
            <person name="Khomyakova M.A."/>
            <person name="Merkel A.Y."/>
            <person name="Slobodkin A.I."/>
        </authorList>
    </citation>
    <scope>NUCLEOTIDE SEQUENCE</scope>
    <source>
        <strain evidence="1">M17dextr</strain>
    </source>
</reference>
<keyword evidence="2" id="KW-1185">Reference proteome</keyword>
<evidence type="ECO:0000313" key="1">
    <source>
        <dbReference type="EMBL" id="MDI6449589.1"/>
    </source>
</evidence>
<proteinExistence type="predicted"/>
<dbReference type="InterPro" id="IPR022601">
    <property type="entry name" value="DUF3160"/>
</dbReference>
<dbReference type="SMART" id="SM01325">
    <property type="entry name" value="DUF3160"/>
    <property type="match status" value="1"/>
</dbReference>
<protein>
    <submittedName>
        <fullName evidence="1">DUF3160 domain-containing protein</fullName>
    </submittedName>
</protein>
<sequence length="740" mass="82455">MTALHATLPRGAKTTFVSLAIVLSLAAVGWGLSDADSQQLERDRILITDLAFKQMFEAYKIGGVPFFVTSDSLLNGYHVLYEESILRLEQANAQKMPAVLRFVLGRLDGVVDEVAGEAELALAARRRAVIVLGTALKLLDDGFQIDDADTMAIVDEEVTRIVEARAVMKPAWLGPPEPDFMRLDYSRYRVRGFYTRSEALTRYFRAAAWLQSIPFRVSRDDELLSVLMLGRCLASYGSEADDARCEGHRTFFRTYTEFLGVGDDWDLVMAADAAAEGLDFDLDVKRAELIAQTEDGPQINDQLRFAPDDPNAVAEPNFRILSAYRLPEAVLFQRTTDIRQFPRRDFPNGLEVCVALGSTFARDKLDGVQKAGVLATIDENLELFDIGTSLYFDYLRMIRTLLDAPEPNAPDFMATEPWQAKSCGTALAGWAQLRHTWVLQAKLNVVAFSVGRGIPAGFVEPEPEFFRRMADLAARTHALLQAAGALDHSYFSLIDALRDLADLLDQSETEEEFWQMISQLPDEDSLRLGHLRYLLDWPDSDDLPEEEWTAAMADLLRRMADDLGEGIVDPLLAGMISMYDSDITRLWPLLEELSLRLESIARKQLAGLRLDGADDAFITSYGGRLAKIMGYDGNYSSEHPKDDAPRIADVYSNPEVGGNLHVGVGRARAIYVLYPWQGQSVLCRGAVMPYYEFVDGGRLTDEEWKARLDSGARPDVPSWLRPIICGEGLTAPDFASSAIR</sequence>
<evidence type="ECO:0000313" key="2">
    <source>
        <dbReference type="Proteomes" id="UP001431776"/>
    </source>
</evidence>
<dbReference type="Pfam" id="PF11369">
    <property type="entry name" value="DUF3160"/>
    <property type="match status" value="2"/>
</dbReference>
<comment type="caution">
    <text evidence="1">The sequence shown here is derived from an EMBL/GenBank/DDBJ whole genome shotgun (WGS) entry which is preliminary data.</text>
</comment>
<dbReference type="Proteomes" id="UP001431776">
    <property type="component" value="Unassembled WGS sequence"/>
</dbReference>
<name>A0AAW6U1Q7_9BACT</name>
<gene>
    <name evidence="1" type="ORF">QJ522_11090</name>
</gene>
<organism evidence="1 2">
    <name type="scientific">Anaerobaca lacustris</name>
    <dbReference type="NCBI Taxonomy" id="3044600"/>
    <lineage>
        <taxon>Bacteria</taxon>
        <taxon>Pseudomonadati</taxon>
        <taxon>Planctomycetota</taxon>
        <taxon>Phycisphaerae</taxon>
        <taxon>Sedimentisphaerales</taxon>
        <taxon>Anaerobacaceae</taxon>
        <taxon>Anaerobaca</taxon>
    </lineage>
</organism>
<accession>A0AAW6U1Q7</accession>